<feature type="compositionally biased region" description="Acidic residues" evidence="2">
    <location>
        <begin position="875"/>
        <end position="884"/>
    </location>
</feature>
<dbReference type="Proteomes" id="UP001610444">
    <property type="component" value="Unassembled WGS sequence"/>
</dbReference>
<dbReference type="InterPro" id="IPR019734">
    <property type="entry name" value="TPR_rpt"/>
</dbReference>
<accession>A0ABR4KHD3</accession>
<dbReference type="SUPFAM" id="SSF52540">
    <property type="entry name" value="P-loop containing nucleoside triphosphate hydrolases"/>
    <property type="match status" value="1"/>
</dbReference>
<dbReference type="InterPro" id="IPR011990">
    <property type="entry name" value="TPR-like_helical_dom_sf"/>
</dbReference>
<protein>
    <recommendedName>
        <fullName evidence="3">NB-ARC domain-containing protein</fullName>
    </recommendedName>
</protein>
<sequence>MFADKTGPDFATVIREHTIRWESVQRFAVPFDLTAVPVTENFLGRQDELDNLWQYLQPKSSQSRKVAILLGLGGIGKTQLAIRFARHHKHDFTAIFWLSGNDRGTLLQCLSSILPRLPGQSQNEAINDEEVEQRARHVLRWLATEGNSRWLIIFDNIEQYSLVKSAAGDAYDIGEFFPAADHGSILITTRLQNLTELGKSFPVNRLDSDDAIKLLLQSSRVSAKNTISGSESNPDTLALARRLGGLPLAIVIAGAFMRETGTSTTEYLQYYQESWSDLQLQSNLERQYEHNMLQTWMISYREIQKRDPQAADLLLFLAHFDNRDIWYELIKSSHHSSNVPVWLEKTISSGLAFKSVVRTLIGFSLLETKEQDGGYAMHPVVQYWCIHLANADRSVDLTQLDQLALISVGYTVPSSSDRNYSRLQQRLIPHANYVRYRDWPDDNIDTAVWGAFDALGNLYSDQGKPKEAEEMYRRALAGYEKALGPDHTSTLNTVNNIGLLYKDQGNLQVAEQMYQRALVGYEKALGPDHTSTLDTINNLGLLYKDQGNLQVAEQMYQRALAGYEKALGPDHTSTLMTVNNLGLLYKDQGNLRVAEQIYQRALAGYEKALGPDHTSTLMIVNNLGLLYKDEGNLQEAEQMYQRALAGYEKALGPDYTSTLMTINLLGSLYKDQGKLQEAEEMYQRALVLHNKLYPPGFRDFEDLGDSDVSLENDSVFSAPISLPSTRSLESGGGEINSLLIQEFATLLHENAILPSLILVGVSKQQIGFERMRNNFRRLLKDFANNLKAEIHSELHRELRSFVSSYSDLITRKLFAMSPIAEKPNVKHSLALIKKRPFHERKVEDYLEKLHRGLHASRSEEFDILSNVKESHEGMETFDPDEESDQGSVVEEAGEDEPYEGSLQHLDQMKHFVLESAAYRILLRRLEEFVQPSLYSRLRDLVTRWSFPESKNHDDVARYKLRNLVTELQHVDPHEIRFDCDQDSSPFVKFISHYQHTLERWTGERWDWWPLPRFLRPLGGSETRLRWRCVSIHLLTALHYIQALIGDTGMW</sequence>
<keyword evidence="5" id="KW-1185">Reference proteome</keyword>
<dbReference type="PROSITE" id="PS50005">
    <property type="entry name" value="TPR"/>
    <property type="match status" value="3"/>
</dbReference>
<feature type="repeat" description="TPR" evidence="1">
    <location>
        <begin position="659"/>
        <end position="692"/>
    </location>
</feature>
<name>A0ABR4KHD3_9EURO</name>
<gene>
    <name evidence="4" type="ORF">BJX68DRAFT_65137</name>
</gene>
<evidence type="ECO:0000256" key="2">
    <source>
        <dbReference type="SAM" id="MobiDB-lite"/>
    </source>
</evidence>
<dbReference type="PANTHER" id="PTHR46082:SF6">
    <property type="entry name" value="AAA+ ATPASE DOMAIN-CONTAINING PROTEIN-RELATED"/>
    <property type="match status" value="1"/>
</dbReference>
<dbReference type="InterPro" id="IPR002182">
    <property type="entry name" value="NB-ARC"/>
</dbReference>
<dbReference type="InterPro" id="IPR053137">
    <property type="entry name" value="NLR-like"/>
</dbReference>
<reference evidence="4 5" key="1">
    <citation type="submission" date="2024-07" db="EMBL/GenBank/DDBJ databases">
        <title>Section-level genome sequencing and comparative genomics of Aspergillus sections Usti and Cavernicolus.</title>
        <authorList>
            <consortium name="Lawrence Berkeley National Laboratory"/>
            <person name="Nybo J.L."/>
            <person name="Vesth T.C."/>
            <person name="Theobald S."/>
            <person name="Frisvad J.C."/>
            <person name="Larsen T.O."/>
            <person name="Kjaerboelling I."/>
            <person name="Rothschild-Mancinelli K."/>
            <person name="Lyhne E.K."/>
            <person name="Kogle M.E."/>
            <person name="Barry K."/>
            <person name="Clum A."/>
            <person name="Na H."/>
            <person name="Ledsgaard L."/>
            <person name="Lin J."/>
            <person name="Lipzen A."/>
            <person name="Kuo A."/>
            <person name="Riley R."/>
            <person name="Mondo S."/>
            <person name="LaButti K."/>
            <person name="Haridas S."/>
            <person name="Pangalinan J."/>
            <person name="Salamov A.A."/>
            <person name="Simmons B.A."/>
            <person name="Magnuson J.K."/>
            <person name="Chen J."/>
            <person name="Drula E."/>
            <person name="Henrissat B."/>
            <person name="Wiebenga A."/>
            <person name="Lubbers R.J."/>
            <person name="Gomes A.C."/>
            <person name="Macurrencykelacurrency M.R."/>
            <person name="Stajich J."/>
            <person name="Grigoriev I.V."/>
            <person name="Mortensen U.H."/>
            <person name="De vries R.P."/>
            <person name="Baker S.E."/>
            <person name="Andersen M.R."/>
        </authorList>
    </citation>
    <scope>NUCLEOTIDE SEQUENCE [LARGE SCALE GENOMIC DNA]</scope>
    <source>
        <strain evidence="4 5">CBS 756.74</strain>
    </source>
</reference>
<dbReference type="PANTHER" id="PTHR46082">
    <property type="entry name" value="ATP/GTP-BINDING PROTEIN-RELATED"/>
    <property type="match status" value="1"/>
</dbReference>
<feature type="repeat" description="TPR" evidence="1">
    <location>
        <begin position="617"/>
        <end position="650"/>
    </location>
</feature>
<keyword evidence="1" id="KW-0802">TPR repeat</keyword>
<dbReference type="InterPro" id="IPR027417">
    <property type="entry name" value="P-loop_NTPase"/>
</dbReference>
<dbReference type="RefSeq" id="XP_070899893.1">
    <property type="nucleotide sequence ID" value="XM_071049556.1"/>
</dbReference>
<dbReference type="Pfam" id="PF13424">
    <property type="entry name" value="TPR_12"/>
    <property type="match status" value="3"/>
</dbReference>
<dbReference type="SUPFAM" id="SSF48452">
    <property type="entry name" value="TPR-like"/>
    <property type="match status" value="2"/>
</dbReference>
<evidence type="ECO:0000256" key="1">
    <source>
        <dbReference type="PROSITE-ProRule" id="PRU00339"/>
    </source>
</evidence>
<organism evidence="4 5">
    <name type="scientific">Aspergillus pseudodeflectus</name>
    <dbReference type="NCBI Taxonomy" id="176178"/>
    <lineage>
        <taxon>Eukaryota</taxon>
        <taxon>Fungi</taxon>
        <taxon>Dikarya</taxon>
        <taxon>Ascomycota</taxon>
        <taxon>Pezizomycotina</taxon>
        <taxon>Eurotiomycetes</taxon>
        <taxon>Eurotiomycetidae</taxon>
        <taxon>Eurotiales</taxon>
        <taxon>Aspergillaceae</taxon>
        <taxon>Aspergillus</taxon>
        <taxon>Aspergillus subgen. Nidulantes</taxon>
    </lineage>
</organism>
<dbReference type="Gene3D" id="1.25.40.10">
    <property type="entry name" value="Tetratricopeptide repeat domain"/>
    <property type="match status" value="2"/>
</dbReference>
<dbReference type="SMART" id="SM00028">
    <property type="entry name" value="TPR"/>
    <property type="match status" value="6"/>
</dbReference>
<feature type="domain" description="NB-ARC" evidence="3">
    <location>
        <begin position="46"/>
        <end position="216"/>
    </location>
</feature>
<comment type="caution">
    <text evidence="4">The sequence shown here is derived from an EMBL/GenBank/DDBJ whole genome shotgun (WGS) entry which is preliminary data.</text>
</comment>
<evidence type="ECO:0000259" key="3">
    <source>
        <dbReference type="Pfam" id="PF00931"/>
    </source>
</evidence>
<evidence type="ECO:0000313" key="4">
    <source>
        <dbReference type="EMBL" id="KAL2851636.1"/>
    </source>
</evidence>
<dbReference type="Pfam" id="PF00931">
    <property type="entry name" value="NB-ARC"/>
    <property type="match status" value="1"/>
</dbReference>
<feature type="repeat" description="TPR" evidence="1">
    <location>
        <begin position="533"/>
        <end position="566"/>
    </location>
</feature>
<proteinExistence type="predicted"/>
<dbReference type="EMBL" id="JBFXLR010000017">
    <property type="protein sequence ID" value="KAL2851636.1"/>
    <property type="molecule type" value="Genomic_DNA"/>
</dbReference>
<dbReference type="PRINTS" id="PR00364">
    <property type="entry name" value="DISEASERSIST"/>
</dbReference>
<dbReference type="GeneID" id="98164720"/>
<feature type="region of interest" description="Disordered" evidence="2">
    <location>
        <begin position="872"/>
        <end position="893"/>
    </location>
</feature>
<dbReference type="Gene3D" id="3.40.50.300">
    <property type="entry name" value="P-loop containing nucleotide triphosphate hydrolases"/>
    <property type="match status" value="1"/>
</dbReference>
<evidence type="ECO:0000313" key="5">
    <source>
        <dbReference type="Proteomes" id="UP001610444"/>
    </source>
</evidence>